<feature type="transmembrane region" description="Helical" evidence="3">
    <location>
        <begin position="41"/>
        <end position="62"/>
    </location>
</feature>
<feature type="region of interest" description="Disordered" evidence="2">
    <location>
        <begin position="508"/>
        <end position="538"/>
    </location>
</feature>
<feature type="domain" description="Chitin-binding type-3" evidence="4">
    <location>
        <begin position="412"/>
        <end position="460"/>
    </location>
</feature>
<dbReference type="InterPro" id="IPR003610">
    <property type="entry name" value="CBM5/12"/>
</dbReference>
<dbReference type="CDD" id="cd12215">
    <property type="entry name" value="ChiC_BD"/>
    <property type="match status" value="2"/>
</dbReference>
<comment type="caution">
    <text evidence="5">The sequence shown here is derived from an EMBL/GenBank/DDBJ whole genome shotgun (WGS) entry which is preliminary data.</text>
</comment>
<dbReference type="GO" id="GO:0004553">
    <property type="term" value="F:hydrolase activity, hydrolyzing O-glycosyl compounds"/>
    <property type="evidence" value="ECO:0007669"/>
    <property type="project" value="InterPro"/>
</dbReference>
<accession>A0A4R6JW93</accession>
<reference evidence="5 6" key="1">
    <citation type="submission" date="2019-03" db="EMBL/GenBank/DDBJ databases">
        <title>Sequencing the genomes of 1000 actinobacteria strains.</title>
        <authorList>
            <person name="Klenk H.-P."/>
        </authorList>
    </citation>
    <scope>NUCLEOTIDE SEQUENCE [LARGE SCALE GENOMIC DNA]</scope>
    <source>
        <strain evidence="5 6">DSM 43805</strain>
    </source>
</reference>
<evidence type="ECO:0000313" key="5">
    <source>
        <dbReference type="EMBL" id="TDO38965.1"/>
    </source>
</evidence>
<dbReference type="InterPro" id="IPR052750">
    <property type="entry name" value="GH18_Chitinase"/>
</dbReference>
<feature type="region of interest" description="Disordered" evidence="2">
    <location>
        <begin position="1"/>
        <end position="29"/>
    </location>
</feature>
<feature type="compositionally biased region" description="Basic and acidic residues" evidence="2">
    <location>
        <begin position="1"/>
        <end position="14"/>
    </location>
</feature>
<dbReference type="SUPFAM" id="SSF51055">
    <property type="entry name" value="Carbohydrate binding domain"/>
    <property type="match status" value="2"/>
</dbReference>
<keyword evidence="1 5" id="KW-0378">Hydrolase</keyword>
<dbReference type="Proteomes" id="UP000294901">
    <property type="component" value="Unassembled WGS sequence"/>
</dbReference>
<keyword evidence="6" id="KW-1185">Reference proteome</keyword>
<evidence type="ECO:0000256" key="3">
    <source>
        <dbReference type="SAM" id="Phobius"/>
    </source>
</evidence>
<name>A0A4R6JW93_9ACTN</name>
<evidence type="ECO:0000259" key="4">
    <source>
        <dbReference type="SMART" id="SM00495"/>
    </source>
</evidence>
<dbReference type="CDD" id="cd06543">
    <property type="entry name" value="GH18_PF-ChiA-like"/>
    <property type="match status" value="1"/>
</dbReference>
<dbReference type="GO" id="GO:0030246">
    <property type="term" value="F:carbohydrate binding"/>
    <property type="evidence" value="ECO:0007669"/>
    <property type="project" value="InterPro"/>
</dbReference>
<sequence>MTDRATHVAVRPDYDPSADPLADPNWQEPEQPRYKLSWTRLILLLLVLGLAGAGGTFGVIHLRNTAGPTAKSWAVPYVDVTLTPTFPFQDPTANPANDVALGFVVADPKNPCRPSWGGAYTLDGAGSLLELDRRIAQLRQAGGDITLSLGGLNNSELAVACTDDTRLTSAYRQLVKRYDVRTLDLDIEGTAVADQASLQRRVAAVAAVQQEREDAGKPLAVWLTLPVSPSGLTDDGVAVVRGMLEGGVQLRGVNVMTMDFNNGEARPDMLALSTSALNGTHKQLSDLYLRLGRKLTSPQVWSRIGATPMIGQNDIDAERFTLDDAEGLARFAVDHGLGRVSMWSINRDAPCRGTFANVVVHSNTCSGVEQEALAFTKVFAGLPGKAAGGADYESVEIPDQATAVDDPKTSPYPVWRMTALYVGGYKVVWKGVVYEAKWANSGQDPAAAPPAGAQSAWSVIGPVSPVEKAPRPVPVVTDVSDPWTPGDVYRRGDRVLFGGLPYEAKWTTKDESPSTEFPIDADDPWKPLFTIPGEPKTN</sequence>
<keyword evidence="3" id="KW-1133">Transmembrane helix</keyword>
<feature type="domain" description="Chitin-binding type-3" evidence="4">
    <location>
        <begin position="480"/>
        <end position="528"/>
    </location>
</feature>
<dbReference type="InterPro" id="IPR017853">
    <property type="entry name" value="GH"/>
</dbReference>
<dbReference type="AlphaFoldDB" id="A0A4R6JW93"/>
<dbReference type="InterPro" id="IPR036573">
    <property type="entry name" value="CBM_sf_5/12"/>
</dbReference>
<protein>
    <submittedName>
        <fullName evidence="5">Chitinase (Glycosyl hydrolase family 18)</fullName>
    </submittedName>
</protein>
<dbReference type="GO" id="GO:0005975">
    <property type="term" value="P:carbohydrate metabolic process"/>
    <property type="evidence" value="ECO:0007669"/>
    <property type="project" value="InterPro"/>
</dbReference>
<keyword evidence="3" id="KW-0812">Transmembrane</keyword>
<dbReference type="PANTHER" id="PTHR42976">
    <property type="entry name" value="BIFUNCTIONAL CHITINASE/LYSOZYME-RELATED"/>
    <property type="match status" value="1"/>
</dbReference>
<gene>
    <name evidence="5" type="ORF">C8E87_2637</name>
</gene>
<dbReference type="SMART" id="SM00495">
    <property type="entry name" value="ChtBD3"/>
    <property type="match status" value="2"/>
</dbReference>
<keyword evidence="3" id="KW-0472">Membrane</keyword>
<evidence type="ECO:0000313" key="6">
    <source>
        <dbReference type="Proteomes" id="UP000294901"/>
    </source>
</evidence>
<dbReference type="Gene3D" id="3.20.20.80">
    <property type="entry name" value="Glycosidases"/>
    <property type="match status" value="1"/>
</dbReference>
<dbReference type="Gene3D" id="2.10.10.20">
    <property type="entry name" value="Carbohydrate-binding module superfamily 5/12"/>
    <property type="match status" value="2"/>
</dbReference>
<proteinExistence type="predicted"/>
<dbReference type="EMBL" id="SNWR01000001">
    <property type="protein sequence ID" value="TDO38965.1"/>
    <property type="molecule type" value="Genomic_DNA"/>
</dbReference>
<evidence type="ECO:0000256" key="1">
    <source>
        <dbReference type="ARBA" id="ARBA00022801"/>
    </source>
</evidence>
<dbReference type="PANTHER" id="PTHR42976:SF1">
    <property type="entry name" value="GH18 DOMAIN-CONTAINING PROTEIN-RELATED"/>
    <property type="match status" value="1"/>
</dbReference>
<organism evidence="5 6">
    <name type="scientific">Paractinoplanes brasiliensis</name>
    <dbReference type="NCBI Taxonomy" id="52695"/>
    <lineage>
        <taxon>Bacteria</taxon>
        <taxon>Bacillati</taxon>
        <taxon>Actinomycetota</taxon>
        <taxon>Actinomycetes</taxon>
        <taxon>Micromonosporales</taxon>
        <taxon>Micromonosporaceae</taxon>
        <taxon>Paractinoplanes</taxon>
    </lineage>
</organism>
<dbReference type="SUPFAM" id="SSF51445">
    <property type="entry name" value="(Trans)glycosidases"/>
    <property type="match status" value="1"/>
</dbReference>
<evidence type="ECO:0000256" key="2">
    <source>
        <dbReference type="SAM" id="MobiDB-lite"/>
    </source>
</evidence>
<dbReference type="GO" id="GO:0005576">
    <property type="term" value="C:extracellular region"/>
    <property type="evidence" value="ECO:0007669"/>
    <property type="project" value="InterPro"/>
</dbReference>
<dbReference type="RefSeq" id="WP_166661158.1">
    <property type="nucleotide sequence ID" value="NZ_BOMD01000116.1"/>
</dbReference>